<name>A0A6J5QAE0_9CAUD</name>
<evidence type="ECO:0000313" key="1">
    <source>
        <dbReference type="EMBL" id="CAB4181680.1"/>
    </source>
</evidence>
<reference evidence="1" key="1">
    <citation type="submission" date="2020-05" db="EMBL/GenBank/DDBJ databases">
        <authorList>
            <person name="Chiriac C."/>
            <person name="Salcher M."/>
            <person name="Ghai R."/>
            <person name="Kavagutti S V."/>
        </authorList>
    </citation>
    <scope>NUCLEOTIDE SEQUENCE</scope>
</reference>
<organism evidence="1">
    <name type="scientific">uncultured Caudovirales phage</name>
    <dbReference type="NCBI Taxonomy" id="2100421"/>
    <lineage>
        <taxon>Viruses</taxon>
        <taxon>Duplodnaviria</taxon>
        <taxon>Heunggongvirae</taxon>
        <taxon>Uroviricota</taxon>
        <taxon>Caudoviricetes</taxon>
        <taxon>Peduoviridae</taxon>
        <taxon>Maltschvirus</taxon>
        <taxon>Maltschvirus maltsch</taxon>
    </lineage>
</organism>
<dbReference type="EMBL" id="LR797022">
    <property type="protein sequence ID" value="CAB4181680.1"/>
    <property type="molecule type" value="Genomic_DNA"/>
</dbReference>
<proteinExistence type="predicted"/>
<accession>A0A6J5QAE0</accession>
<gene>
    <name evidence="1" type="ORF">UFOVP1071_54</name>
</gene>
<protein>
    <submittedName>
        <fullName evidence="1">Uncharacterized protein</fullName>
    </submittedName>
</protein>
<sequence>MSTTFVEKNQKLCGFLVHFCGHGLHGGQVFGLDLGRTHDLLGRLGLGGGAQGLRDQTGKSSLGTWSLRGLGSLTGGLGSGLLDQLDDLHEVGHDLSGAGAAGQRDHEYGPALGLLDGLVVVGHRGAEGFNVAAARTDVEGAGAQVDLDLTGALGFGLHDEDLVGLGHWGVAGCCDGRGEISERESELHGSFPCFNPISRLYQKCGIMSTVDFTGLEGCDTVEDAGIEIFLSHAALEHHASHLSEALSLIDTHDLVMVNSLVDHFDHVYVLESVSH</sequence>